<reference evidence="1 2" key="1">
    <citation type="submission" date="2018-09" db="EMBL/GenBank/DDBJ databases">
        <title>Evolutionary history of phycoerythrin pigmentation in the water bloom-forming cyanobacterium Microcystis aeruginosa.</title>
        <authorList>
            <person name="Tanabe Y."/>
            <person name="Tanabe Y."/>
            <person name="Yamaguchi H."/>
        </authorList>
    </citation>
    <scope>NUCLEOTIDE SEQUENCE [LARGE SCALE GENOMIC DNA]</scope>
    <source>
        <strain evidence="1 2">NIES-2519</strain>
    </source>
</reference>
<dbReference type="AlphaFoldDB" id="A0A5A5R271"/>
<dbReference type="Proteomes" id="UP000323569">
    <property type="component" value="Unassembled WGS sequence"/>
</dbReference>
<name>A0A5A5R271_MICAE</name>
<dbReference type="RefSeq" id="WP_008200972.1">
    <property type="nucleotide sequence ID" value="NZ_BHVO01000001.1"/>
</dbReference>
<organism evidence="1 2">
    <name type="scientific">Microcystis aeruginosa NIES-2519</name>
    <dbReference type="NCBI Taxonomy" id="2303981"/>
    <lineage>
        <taxon>Bacteria</taxon>
        <taxon>Bacillati</taxon>
        <taxon>Cyanobacteriota</taxon>
        <taxon>Cyanophyceae</taxon>
        <taxon>Oscillatoriophycideae</taxon>
        <taxon>Chroococcales</taxon>
        <taxon>Microcystaceae</taxon>
        <taxon>Microcystis</taxon>
    </lineage>
</organism>
<dbReference type="EMBL" id="BHVO01000001">
    <property type="protein sequence ID" value="GCA68535.1"/>
    <property type="molecule type" value="Genomic_DNA"/>
</dbReference>
<proteinExistence type="predicted"/>
<dbReference type="SUPFAM" id="SSF53756">
    <property type="entry name" value="UDP-Glycosyltransferase/glycogen phosphorylase"/>
    <property type="match status" value="1"/>
</dbReference>
<evidence type="ECO:0008006" key="3">
    <source>
        <dbReference type="Google" id="ProtNLM"/>
    </source>
</evidence>
<comment type="caution">
    <text evidence="1">The sequence shown here is derived from an EMBL/GenBank/DDBJ whole genome shotgun (WGS) entry which is preliminary data.</text>
</comment>
<accession>A0A5A5R271</accession>
<protein>
    <recommendedName>
        <fullName evidence="3">Glycosyltransferase subfamily 4-like N-terminal domain-containing protein</fullName>
    </recommendedName>
</protein>
<sequence length="176" mass="19867">MKILLLANHLPDQRQSINRFAQILETGLTELGHQVRLIRSQPCIGRLQLSLKGLGKWLSYIDKYLLFAHILPQELSWPDIPCGCPVITSKRPPMTEVGGEAAIYINPTNPEEAAETIAACLPILKFLKQKAIFNAQYCTADKMIASDLELYQTAIFQKNSGRVDYIKCFYLKNDSQ</sequence>
<evidence type="ECO:0000313" key="1">
    <source>
        <dbReference type="EMBL" id="GCA68535.1"/>
    </source>
</evidence>
<evidence type="ECO:0000313" key="2">
    <source>
        <dbReference type="Proteomes" id="UP000323569"/>
    </source>
</evidence>
<gene>
    <name evidence="1" type="ORF">MiYa_00049</name>
</gene>